<dbReference type="InterPro" id="IPR012337">
    <property type="entry name" value="RNaseH-like_sf"/>
</dbReference>
<sequence length="400" mass="44233">MEPFLQSTPPPPGPGCAAGIAFFDVETTRPTPEWPRRALLEFGVILVCPRTLVHLGTYSTLIRPFDLPSLPPSELFRSNGITPEAIAAAPHFSEVASIVFRFLDGRVWAGHNVEAFDSARIREAFAGVGMAAPQPSGFIDSLPLLRRKFGRRTTDMQMATLATHFGLGRQLHRCLDDVRMNIEILKCCGMLLLLEPEPERPPATSNSAFQEIREISLDLIGASLVPARPSRTGCKIQLLHRDSPLQIRCPALAVRYGPNRRYCDAAGRPKLSFLVEADPVLCMFLDACENIARTMSLDSGSSSGWTRAVEYNSTCNAFLARLRIPGRADTDDIAYATEVHRRFPSGETCVVVFDRLDEAEQDQLFLPGTLLDAYIRLDAYDSHEKAGILLVVERLVIHCT</sequence>
<feature type="domain" description="Exonuclease" evidence="4">
    <location>
        <begin position="19"/>
        <end position="194"/>
    </location>
</feature>
<evidence type="ECO:0000259" key="4">
    <source>
        <dbReference type="SMART" id="SM00479"/>
    </source>
</evidence>
<dbReference type="SMART" id="SM00479">
    <property type="entry name" value="EXOIII"/>
    <property type="match status" value="1"/>
</dbReference>
<dbReference type="PANTHER" id="PTHR30231">
    <property type="entry name" value="DNA POLYMERASE III SUBUNIT EPSILON"/>
    <property type="match status" value="1"/>
</dbReference>
<dbReference type="InterPro" id="IPR036397">
    <property type="entry name" value="RNaseH_sf"/>
</dbReference>
<dbReference type="GO" id="GO:0003676">
    <property type="term" value="F:nucleic acid binding"/>
    <property type="evidence" value="ECO:0007669"/>
    <property type="project" value="InterPro"/>
</dbReference>
<evidence type="ECO:0000256" key="1">
    <source>
        <dbReference type="ARBA" id="ARBA00022722"/>
    </source>
</evidence>
<dbReference type="SUPFAM" id="SSF53098">
    <property type="entry name" value="Ribonuclease H-like"/>
    <property type="match status" value="1"/>
</dbReference>
<dbReference type="InterPro" id="IPR013520">
    <property type="entry name" value="Ribonucl_H"/>
</dbReference>
<evidence type="ECO:0000256" key="2">
    <source>
        <dbReference type="ARBA" id="ARBA00022801"/>
    </source>
</evidence>
<protein>
    <recommendedName>
        <fullName evidence="4">Exonuclease domain-containing protein</fullName>
    </recommendedName>
</protein>
<name>A0A843VDN7_COLES</name>
<keyword evidence="2" id="KW-0378">Hydrolase</keyword>
<dbReference type="EMBL" id="NMUH01001464">
    <property type="protein sequence ID" value="MQL92617.1"/>
    <property type="molecule type" value="Genomic_DNA"/>
</dbReference>
<evidence type="ECO:0000256" key="3">
    <source>
        <dbReference type="ARBA" id="ARBA00022839"/>
    </source>
</evidence>
<dbReference type="OrthoDB" id="2018529at2759"/>
<dbReference type="CDD" id="cd06127">
    <property type="entry name" value="DEDDh"/>
    <property type="match status" value="1"/>
</dbReference>
<gene>
    <name evidence="5" type="ORF">Taro_025236</name>
</gene>
<proteinExistence type="predicted"/>
<dbReference type="AlphaFoldDB" id="A0A843VDN7"/>
<dbReference type="Pfam" id="PF00929">
    <property type="entry name" value="RNase_T"/>
    <property type="match status" value="1"/>
</dbReference>
<comment type="caution">
    <text evidence="5">The sequence shown here is derived from an EMBL/GenBank/DDBJ whole genome shotgun (WGS) entry which is preliminary data.</text>
</comment>
<dbReference type="Gene3D" id="3.30.420.10">
    <property type="entry name" value="Ribonuclease H-like superfamily/Ribonuclease H"/>
    <property type="match status" value="1"/>
</dbReference>
<dbReference type="GO" id="GO:0008408">
    <property type="term" value="F:3'-5' exonuclease activity"/>
    <property type="evidence" value="ECO:0007669"/>
    <property type="project" value="TreeGrafter"/>
</dbReference>
<dbReference type="PANTHER" id="PTHR30231:SF4">
    <property type="entry name" value="PROTEIN NEN2"/>
    <property type="match status" value="1"/>
</dbReference>
<keyword evidence="1" id="KW-0540">Nuclease</keyword>
<evidence type="ECO:0000313" key="5">
    <source>
        <dbReference type="EMBL" id="MQL92617.1"/>
    </source>
</evidence>
<evidence type="ECO:0000313" key="6">
    <source>
        <dbReference type="Proteomes" id="UP000652761"/>
    </source>
</evidence>
<accession>A0A843VDN7</accession>
<reference evidence="5" key="1">
    <citation type="submission" date="2017-07" db="EMBL/GenBank/DDBJ databases">
        <title>Taro Niue Genome Assembly and Annotation.</title>
        <authorList>
            <person name="Atibalentja N."/>
            <person name="Keating K."/>
            <person name="Fields C.J."/>
        </authorList>
    </citation>
    <scope>NUCLEOTIDE SEQUENCE</scope>
    <source>
        <strain evidence="5">Niue_2</strain>
        <tissue evidence="5">Leaf</tissue>
    </source>
</reference>
<dbReference type="Proteomes" id="UP000652761">
    <property type="component" value="Unassembled WGS sequence"/>
</dbReference>
<keyword evidence="3" id="KW-0269">Exonuclease</keyword>
<organism evidence="5 6">
    <name type="scientific">Colocasia esculenta</name>
    <name type="common">Wild taro</name>
    <name type="synonym">Arum esculentum</name>
    <dbReference type="NCBI Taxonomy" id="4460"/>
    <lineage>
        <taxon>Eukaryota</taxon>
        <taxon>Viridiplantae</taxon>
        <taxon>Streptophyta</taxon>
        <taxon>Embryophyta</taxon>
        <taxon>Tracheophyta</taxon>
        <taxon>Spermatophyta</taxon>
        <taxon>Magnoliopsida</taxon>
        <taxon>Liliopsida</taxon>
        <taxon>Araceae</taxon>
        <taxon>Aroideae</taxon>
        <taxon>Colocasieae</taxon>
        <taxon>Colocasia</taxon>
    </lineage>
</organism>
<keyword evidence="6" id="KW-1185">Reference proteome</keyword>